<dbReference type="OrthoDB" id="1742963at2759"/>
<keyword evidence="2" id="KW-1185">Reference proteome</keyword>
<protein>
    <submittedName>
        <fullName evidence="1">Uncharacterized protein</fullName>
    </submittedName>
</protein>
<dbReference type="AlphaFoldDB" id="A0A9P0ZDF1"/>
<gene>
    <name evidence="1" type="ORF">CEURO_LOCUS13272</name>
</gene>
<dbReference type="Proteomes" id="UP001152484">
    <property type="component" value="Unassembled WGS sequence"/>
</dbReference>
<accession>A0A9P0ZDF1</accession>
<name>A0A9P0ZDF1_CUSEU</name>
<dbReference type="EMBL" id="CAMAPE010000035">
    <property type="protein sequence ID" value="CAH9096129.1"/>
    <property type="molecule type" value="Genomic_DNA"/>
</dbReference>
<reference evidence="1" key="1">
    <citation type="submission" date="2022-07" db="EMBL/GenBank/DDBJ databases">
        <authorList>
            <person name="Macas J."/>
            <person name="Novak P."/>
            <person name="Neumann P."/>
        </authorList>
    </citation>
    <scope>NUCLEOTIDE SEQUENCE</scope>
</reference>
<proteinExistence type="predicted"/>
<comment type="caution">
    <text evidence="1">The sequence shown here is derived from an EMBL/GenBank/DDBJ whole genome shotgun (WGS) entry which is preliminary data.</text>
</comment>
<evidence type="ECO:0000313" key="1">
    <source>
        <dbReference type="EMBL" id="CAH9096129.1"/>
    </source>
</evidence>
<sequence length="180" mass="20761">MRWRSRKGLCMPKEVGGLGFRRLREFKLVMLGKQGRRLITDERRLMSQVLKARYFPNTNFLNAKLGNNPSFFWRSIFETQELIKNNTRRCVGNCIDVQVWADAWLPGQGSGKISSIRPRGVRDMNVAALCDIAGKKWNVDMICSLFNEDDKKLILSIPISAQDKKDGYWWKGEINGLYSV</sequence>
<organism evidence="1 2">
    <name type="scientific">Cuscuta europaea</name>
    <name type="common">European dodder</name>
    <dbReference type="NCBI Taxonomy" id="41803"/>
    <lineage>
        <taxon>Eukaryota</taxon>
        <taxon>Viridiplantae</taxon>
        <taxon>Streptophyta</taxon>
        <taxon>Embryophyta</taxon>
        <taxon>Tracheophyta</taxon>
        <taxon>Spermatophyta</taxon>
        <taxon>Magnoliopsida</taxon>
        <taxon>eudicotyledons</taxon>
        <taxon>Gunneridae</taxon>
        <taxon>Pentapetalae</taxon>
        <taxon>asterids</taxon>
        <taxon>lamiids</taxon>
        <taxon>Solanales</taxon>
        <taxon>Convolvulaceae</taxon>
        <taxon>Cuscuteae</taxon>
        <taxon>Cuscuta</taxon>
        <taxon>Cuscuta subgen. Cuscuta</taxon>
    </lineage>
</organism>
<evidence type="ECO:0000313" key="2">
    <source>
        <dbReference type="Proteomes" id="UP001152484"/>
    </source>
</evidence>